<evidence type="ECO:0000313" key="1">
    <source>
        <dbReference type="EMBL" id="TFK61794.1"/>
    </source>
</evidence>
<gene>
    <name evidence="1" type="ORF">BDN72DRAFT_777848</name>
</gene>
<dbReference type="Proteomes" id="UP000308600">
    <property type="component" value="Unassembled WGS sequence"/>
</dbReference>
<protein>
    <submittedName>
        <fullName evidence="1">Uncharacterized protein</fullName>
    </submittedName>
</protein>
<accession>A0ACD3A822</accession>
<reference evidence="1 2" key="1">
    <citation type="journal article" date="2019" name="Nat. Ecol. Evol.">
        <title>Megaphylogeny resolves global patterns of mushroom evolution.</title>
        <authorList>
            <person name="Varga T."/>
            <person name="Krizsan K."/>
            <person name="Foldi C."/>
            <person name="Dima B."/>
            <person name="Sanchez-Garcia M."/>
            <person name="Sanchez-Ramirez S."/>
            <person name="Szollosi G.J."/>
            <person name="Szarkandi J.G."/>
            <person name="Papp V."/>
            <person name="Albert L."/>
            <person name="Andreopoulos W."/>
            <person name="Angelini C."/>
            <person name="Antonin V."/>
            <person name="Barry K.W."/>
            <person name="Bougher N.L."/>
            <person name="Buchanan P."/>
            <person name="Buyck B."/>
            <person name="Bense V."/>
            <person name="Catcheside P."/>
            <person name="Chovatia M."/>
            <person name="Cooper J."/>
            <person name="Damon W."/>
            <person name="Desjardin D."/>
            <person name="Finy P."/>
            <person name="Geml J."/>
            <person name="Haridas S."/>
            <person name="Hughes K."/>
            <person name="Justo A."/>
            <person name="Karasinski D."/>
            <person name="Kautmanova I."/>
            <person name="Kiss B."/>
            <person name="Kocsube S."/>
            <person name="Kotiranta H."/>
            <person name="LaButti K.M."/>
            <person name="Lechner B.E."/>
            <person name="Liimatainen K."/>
            <person name="Lipzen A."/>
            <person name="Lukacs Z."/>
            <person name="Mihaltcheva S."/>
            <person name="Morgado L.N."/>
            <person name="Niskanen T."/>
            <person name="Noordeloos M.E."/>
            <person name="Ohm R.A."/>
            <person name="Ortiz-Santana B."/>
            <person name="Ovrebo C."/>
            <person name="Racz N."/>
            <person name="Riley R."/>
            <person name="Savchenko A."/>
            <person name="Shiryaev A."/>
            <person name="Soop K."/>
            <person name="Spirin V."/>
            <person name="Szebenyi C."/>
            <person name="Tomsovsky M."/>
            <person name="Tulloss R.E."/>
            <person name="Uehling J."/>
            <person name="Grigoriev I.V."/>
            <person name="Vagvolgyi C."/>
            <person name="Papp T."/>
            <person name="Martin F.M."/>
            <person name="Miettinen O."/>
            <person name="Hibbett D.S."/>
            <person name="Nagy L.G."/>
        </authorList>
    </citation>
    <scope>NUCLEOTIDE SEQUENCE [LARGE SCALE GENOMIC DNA]</scope>
    <source>
        <strain evidence="1 2">NL-1719</strain>
    </source>
</reference>
<keyword evidence="2" id="KW-1185">Reference proteome</keyword>
<organism evidence="1 2">
    <name type="scientific">Pluteus cervinus</name>
    <dbReference type="NCBI Taxonomy" id="181527"/>
    <lineage>
        <taxon>Eukaryota</taxon>
        <taxon>Fungi</taxon>
        <taxon>Dikarya</taxon>
        <taxon>Basidiomycota</taxon>
        <taxon>Agaricomycotina</taxon>
        <taxon>Agaricomycetes</taxon>
        <taxon>Agaricomycetidae</taxon>
        <taxon>Agaricales</taxon>
        <taxon>Pluteineae</taxon>
        <taxon>Pluteaceae</taxon>
        <taxon>Pluteus</taxon>
    </lineage>
</organism>
<name>A0ACD3A822_9AGAR</name>
<sequence>MSSSLHSQLSVLTISEIKYAVGHLLKGCNRLTHDELIEHVVRYAPRDVLQQLLHQVQQAESSHQCIKHSRDIEGDELRSSQRRVSARVAETVDGVDSMRDVPVCEKAFLDIATDTEARGCYADFYKHGDPAGFQFRICAVCGREMLTCETDFSLRGLTDIRHLYRLYPAQPHPAHTLFQGALLCPKGVLHPRVFVFKLFPRSGGAGFDDSCLQRGLRGTVSTYALDVEGVATMLSGNLMPRPPSILASVLSITFATRRSPPQQWLRNTFKANNAKYYGRIEIDSSRLQALPVDDVPAEIMAIVRRSSEEDVADVEHEGYVPEDDAQSEEGVCCYSDSFFYWMTMGVLDPVVIPLEMSGAIDTDLSQLPASDLTLWALSNLWKEGEEGGYAIRPGSRPVSEFGRGQDGVTVDQNFFVRAFPCLFPYGLGGPEDHKAVSLSLSEHSRWLLEYHDRRFRRHPVLPFLIFGILQKREALLSARIQAHRRSFKRDLPILSGITMAQMHKARLEEESGQPISNPAVKLLHTHLHATAGRVQGSDEARYRLRSQIWSTSVVHGPPTLWMTINPSDLHDPIAQVLAGEQFDLQDLTTLECLTREQRARNIAEDPLAASKFFQIIIGLIFRSLFGVHTYPSRVVGHKGIFGKVAAYFGVMESQARGTLHLHLILWLLGSPPADVMQEKLHSAEFREQLLSFIKANIRAYTPGLESAESIQDIPCDKNIAFTRPPDPQARHYEKELQEFETKVVRTEQVHTCKLGRCLVSDCYGRVHCKRHAPWPTSPCDYVNENGEWGCRRSYGMVNAWNPAVSVNARCNNDVKLLTHSRETRDIAYYITMYAAKKQKKTSNMSAVLAKGFEYHEVRLSESEVAEVREQQRLLLYRLVQTINHEQELAAPMVMNYLMGWGDTICSHHYVPFFWSGFAGLLLKQYPELLG</sequence>
<dbReference type="EMBL" id="ML208628">
    <property type="protein sequence ID" value="TFK61794.1"/>
    <property type="molecule type" value="Genomic_DNA"/>
</dbReference>
<evidence type="ECO:0000313" key="2">
    <source>
        <dbReference type="Proteomes" id="UP000308600"/>
    </source>
</evidence>
<proteinExistence type="predicted"/>